<name>A0A7L1FT23_SYLBO</name>
<dbReference type="GO" id="GO:0005886">
    <property type="term" value="C:plasma membrane"/>
    <property type="evidence" value="ECO:0007669"/>
    <property type="project" value="UniProtKB-SubCell"/>
</dbReference>
<evidence type="ECO:0000256" key="7">
    <source>
        <dbReference type="ARBA" id="ARBA00022553"/>
    </source>
</evidence>
<dbReference type="FunFam" id="2.30.30.40:FF:000003">
    <property type="entry name" value="Sorbin and SH3 domain-containing protein 1 isoform 2"/>
    <property type="match status" value="1"/>
</dbReference>
<dbReference type="SMART" id="SM00459">
    <property type="entry name" value="Sorb"/>
    <property type="match status" value="1"/>
</dbReference>
<feature type="compositionally biased region" description="Polar residues" evidence="12">
    <location>
        <begin position="98"/>
        <end position="116"/>
    </location>
</feature>
<dbReference type="PANTHER" id="PTHR14167:SF64">
    <property type="entry name" value="SORBIN AND SH3 DOMAIN-CONTAINING PROTEIN 1"/>
    <property type="match status" value="1"/>
</dbReference>
<dbReference type="AlphaFoldDB" id="A0A7L1FT23"/>
<evidence type="ECO:0000256" key="2">
    <source>
        <dbReference type="ARBA" id="ARBA00004246"/>
    </source>
</evidence>
<dbReference type="GO" id="GO:0005634">
    <property type="term" value="C:nucleus"/>
    <property type="evidence" value="ECO:0007669"/>
    <property type="project" value="TreeGrafter"/>
</dbReference>
<dbReference type="PROSITE" id="PS50002">
    <property type="entry name" value="SH3"/>
    <property type="match status" value="3"/>
</dbReference>
<feature type="domain" description="SH3" evidence="13">
    <location>
        <begin position="807"/>
        <end position="868"/>
    </location>
</feature>
<dbReference type="CDD" id="cd11922">
    <property type="entry name" value="SH3_Sorbs1_2"/>
    <property type="match status" value="1"/>
</dbReference>
<feature type="region of interest" description="Disordered" evidence="12">
    <location>
        <begin position="391"/>
        <end position="481"/>
    </location>
</feature>
<dbReference type="Gene3D" id="2.30.30.40">
    <property type="entry name" value="SH3 Domains"/>
    <property type="match status" value="3"/>
</dbReference>
<evidence type="ECO:0000256" key="1">
    <source>
        <dbReference type="ARBA" id="ARBA00004236"/>
    </source>
</evidence>
<reference evidence="15 16" key="1">
    <citation type="submission" date="2019-09" db="EMBL/GenBank/DDBJ databases">
        <title>Bird 10,000 Genomes (B10K) Project - Family phase.</title>
        <authorList>
            <person name="Zhang G."/>
        </authorList>
    </citation>
    <scope>NUCLEOTIDE SEQUENCE [LARGE SCALE GENOMIC DNA]</scope>
    <source>
        <strain evidence="15">B10K-DU-002-19</strain>
        <tissue evidence="15">Muscle</tissue>
    </source>
</reference>
<evidence type="ECO:0000256" key="5">
    <source>
        <dbReference type="ARBA" id="ARBA00022475"/>
    </source>
</evidence>
<feature type="compositionally biased region" description="Polar residues" evidence="12">
    <location>
        <begin position="72"/>
        <end position="87"/>
    </location>
</feature>
<dbReference type="PANTHER" id="PTHR14167">
    <property type="entry name" value="SH3 DOMAIN-CONTAINING"/>
    <property type="match status" value="1"/>
</dbReference>
<dbReference type="SMART" id="SM00326">
    <property type="entry name" value="SH3"/>
    <property type="match status" value="3"/>
</dbReference>
<dbReference type="CDD" id="cd11916">
    <property type="entry name" value="SH3_Sorbs1_3"/>
    <property type="match status" value="1"/>
</dbReference>
<feature type="region of interest" description="Disordered" evidence="12">
    <location>
        <begin position="633"/>
        <end position="663"/>
    </location>
</feature>
<comment type="caution">
    <text evidence="15">The sequence shown here is derived from an EMBL/GenBank/DDBJ whole genome shotgun (WGS) entry which is preliminary data.</text>
</comment>
<feature type="non-terminal residue" evidence="15">
    <location>
        <position position="1"/>
    </location>
</feature>
<keyword evidence="4 11" id="KW-0728">SH3 domain</keyword>
<keyword evidence="16" id="KW-1185">Reference proteome</keyword>
<evidence type="ECO:0000313" key="16">
    <source>
        <dbReference type="Proteomes" id="UP000538515"/>
    </source>
</evidence>
<dbReference type="Proteomes" id="UP000538515">
    <property type="component" value="Unassembled WGS sequence"/>
</dbReference>
<dbReference type="InterPro" id="IPR035606">
    <property type="entry name" value="SORBS1_SH3"/>
</dbReference>
<dbReference type="InterPro" id="IPR050384">
    <property type="entry name" value="Endophilin_SH3RF"/>
</dbReference>
<accession>A0A7L1FT23</accession>
<dbReference type="GO" id="GO:0031589">
    <property type="term" value="P:cell-substrate adhesion"/>
    <property type="evidence" value="ECO:0007669"/>
    <property type="project" value="TreeGrafter"/>
</dbReference>
<feature type="compositionally biased region" description="Low complexity" evidence="12">
    <location>
        <begin position="884"/>
        <end position="906"/>
    </location>
</feature>
<feature type="domain" description="SH3" evidence="13">
    <location>
        <begin position="733"/>
        <end position="792"/>
    </location>
</feature>
<feature type="compositionally biased region" description="Basic and acidic residues" evidence="12">
    <location>
        <begin position="449"/>
        <end position="473"/>
    </location>
</feature>
<evidence type="ECO:0000256" key="8">
    <source>
        <dbReference type="ARBA" id="ARBA00022737"/>
    </source>
</evidence>
<feature type="region of interest" description="Disordered" evidence="12">
    <location>
        <begin position="307"/>
        <end position="349"/>
    </location>
</feature>
<evidence type="ECO:0000259" key="14">
    <source>
        <dbReference type="PROSITE" id="PS50831"/>
    </source>
</evidence>
<evidence type="ECO:0000259" key="13">
    <source>
        <dbReference type="PROSITE" id="PS50002"/>
    </source>
</evidence>
<feature type="region of interest" description="Disordered" evidence="12">
    <location>
        <begin position="565"/>
        <end position="591"/>
    </location>
</feature>
<organism evidence="15 16">
    <name type="scientific">Sylvia borin</name>
    <name type="common">Garden warbler</name>
    <dbReference type="NCBI Taxonomy" id="73324"/>
    <lineage>
        <taxon>Eukaryota</taxon>
        <taxon>Metazoa</taxon>
        <taxon>Chordata</taxon>
        <taxon>Craniata</taxon>
        <taxon>Vertebrata</taxon>
        <taxon>Euteleostomi</taxon>
        <taxon>Archelosauria</taxon>
        <taxon>Archosauria</taxon>
        <taxon>Dinosauria</taxon>
        <taxon>Saurischia</taxon>
        <taxon>Theropoda</taxon>
        <taxon>Coelurosauria</taxon>
        <taxon>Aves</taxon>
        <taxon>Neognathae</taxon>
        <taxon>Neoaves</taxon>
        <taxon>Telluraves</taxon>
        <taxon>Australaves</taxon>
        <taxon>Passeriformes</taxon>
        <taxon>Sylvioidea</taxon>
        <taxon>Sylviidae</taxon>
        <taxon>Sylviinae</taxon>
        <taxon>Sylvia</taxon>
    </lineage>
</organism>
<dbReference type="FunFam" id="2.30.30.40:FF:000004">
    <property type="entry name" value="Sorbin and SH3 domain-containing protein 1 isoform 2"/>
    <property type="match status" value="1"/>
</dbReference>
<keyword evidence="8" id="KW-0677">Repeat</keyword>
<sequence>PLCTRSISAVKIIPVKKVKSSPHLVLPTEMDPTKVCSGKGAVTLRATPSHEGNRTVTSPCPQDVEQPENDWRSSSNTDANGDAQPSSLAAKGYRSVRPNLSSDSKPQDATATTSAQPGVIVVPLLQVNPDRQQEGSSSTPPPPLVPFGQGSVFPEIVSPGSPLTFPTLDDFIPPHLQRGSHHNQAPSTSGTLPSDYPKLPFFSSPPSLVPPVTGALHRGLKPEITGVLSHTDPGPVLNEVPQPGTDYPTSITSISKSASAYPSTTIVNPTIVLLQHNREQQKRLSSLADSVPDRLVSDKVDSALLRDKPVHETVPSERRAVEEKRSTDKSSPHHMADSSVDDIGIPLRNTDRSKDWYKTMFKQIHKLNRDNPEENPYCPTYTFPELPEIQQKTEDEDSDSCSPRYSYSEDSRTQVPRSKSEMDNIDPEKVVKRSATLPLPNRTSSLKSSPERTDWEPPDKKVDTRKYRAEPRSIYDYQPGKSSVLNSEKMTRDISPEEIDLKNEPWYKFFSELEFGKPPPKKIWDYTPGDCSILTREDRKSDLEKDLYLYQTELEADLEKMEKLYKAPHKKPQKNTAGVTPLETSTDHSSYSTYSPNYHAVKRESELALGDPAALENERQIYKSVLEGGDIPFQGLSGLKRPSSSASTKDSESPRHFASVDYMETPEEILRRRHDDKEKLLEDQRRLKREQEEADIAARRHTGVIPTHHQFITNERFGDLLNVDDTAKRKSGSEMRPARAKFDFKAQTLKELPLQKGDIVYIYKQIDQNWFEGEHHGRVGIFPRSYIELLPPAEKAQPKKPLPLQVLEYGDAIAKFNFNGDTQVEMSFRKGERITLIRRVDENWYEGRISGTSRQGIFPVTYVEVLKRPVVKNAIDYPDPPVSVSPSRSMTASPQQPQAQQQGASPERSQTPRDIVSYQALYSYTPQNDDELELRDGDIVDVMEKCDDGWFVGTSRRTRQFGTFPGNYVKLLYL</sequence>
<dbReference type="GO" id="GO:0005925">
    <property type="term" value="C:focal adhesion"/>
    <property type="evidence" value="ECO:0007669"/>
    <property type="project" value="UniProtKB-SubCell"/>
</dbReference>
<dbReference type="Pfam" id="PF07653">
    <property type="entry name" value="SH3_2"/>
    <property type="match status" value="1"/>
</dbReference>
<dbReference type="InterPro" id="IPR003127">
    <property type="entry name" value="SoHo_dom"/>
</dbReference>
<evidence type="ECO:0000313" key="15">
    <source>
        <dbReference type="EMBL" id="NXN04690.1"/>
    </source>
</evidence>
<dbReference type="GO" id="GO:0005737">
    <property type="term" value="C:cytoplasm"/>
    <property type="evidence" value="ECO:0007669"/>
    <property type="project" value="UniProtKB-SubCell"/>
</dbReference>
<dbReference type="InterPro" id="IPR035611">
    <property type="entry name" value="SORBS1_SH3_2"/>
</dbReference>
<feature type="non-terminal residue" evidence="15">
    <location>
        <position position="974"/>
    </location>
</feature>
<dbReference type="Pfam" id="PF02208">
    <property type="entry name" value="Sorb"/>
    <property type="match status" value="1"/>
</dbReference>
<feature type="compositionally biased region" description="Basic and acidic residues" evidence="12">
    <location>
        <begin position="307"/>
        <end position="336"/>
    </location>
</feature>
<evidence type="ECO:0000256" key="10">
    <source>
        <dbReference type="ARBA" id="ARBA00023136"/>
    </source>
</evidence>
<dbReference type="SUPFAM" id="SSF50044">
    <property type="entry name" value="SH3-domain"/>
    <property type="match status" value="3"/>
</dbReference>
<dbReference type="PRINTS" id="PR00452">
    <property type="entry name" value="SH3DOMAIN"/>
</dbReference>
<evidence type="ECO:0000256" key="9">
    <source>
        <dbReference type="ARBA" id="ARBA00022949"/>
    </source>
</evidence>
<evidence type="ECO:0000256" key="4">
    <source>
        <dbReference type="ARBA" id="ARBA00022443"/>
    </source>
</evidence>
<keyword evidence="10" id="KW-0472">Membrane</keyword>
<dbReference type="EMBL" id="VXBG01015482">
    <property type="protein sequence ID" value="NXN04690.1"/>
    <property type="molecule type" value="Genomic_DNA"/>
</dbReference>
<dbReference type="CDD" id="cd11919">
    <property type="entry name" value="SH3_Sorbs1_1"/>
    <property type="match status" value="1"/>
</dbReference>
<feature type="domain" description="SH3" evidence="13">
    <location>
        <begin position="913"/>
        <end position="974"/>
    </location>
</feature>
<keyword evidence="6" id="KW-0963">Cytoplasm</keyword>
<evidence type="ECO:0000256" key="3">
    <source>
        <dbReference type="ARBA" id="ARBA00004496"/>
    </source>
</evidence>
<dbReference type="InterPro" id="IPR036028">
    <property type="entry name" value="SH3-like_dom_sf"/>
</dbReference>
<feature type="region of interest" description="Disordered" evidence="12">
    <location>
        <begin position="39"/>
        <end position="117"/>
    </location>
</feature>
<dbReference type="InterPro" id="IPR001452">
    <property type="entry name" value="SH3_domain"/>
</dbReference>
<protein>
    <submittedName>
        <fullName evidence="15">SRBS1 protein</fullName>
    </submittedName>
</protein>
<dbReference type="FunFam" id="2.30.30.40:FF:000001">
    <property type="entry name" value="Sorbin and SH3 domain-containing protein 1 isoform 2"/>
    <property type="match status" value="1"/>
</dbReference>
<keyword evidence="7" id="KW-0597">Phosphoprotein</keyword>
<keyword evidence="9" id="KW-0965">Cell junction</keyword>
<feature type="domain" description="SoHo" evidence="14">
    <location>
        <begin position="328"/>
        <end position="410"/>
    </location>
</feature>
<feature type="region of interest" description="Disordered" evidence="12">
    <location>
        <begin position="173"/>
        <end position="195"/>
    </location>
</feature>
<evidence type="ECO:0000256" key="11">
    <source>
        <dbReference type="PROSITE-ProRule" id="PRU00192"/>
    </source>
</evidence>
<feature type="region of interest" description="Disordered" evidence="12">
    <location>
        <begin position="877"/>
        <end position="912"/>
    </location>
</feature>
<comment type="subcellular location">
    <subcellularLocation>
        <location evidence="2">Cell junction</location>
        <location evidence="2">Focal adhesion</location>
    </subcellularLocation>
    <subcellularLocation>
        <location evidence="1">Cell membrane</location>
    </subcellularLocation>
    <subcellularLocation>
        <location evidence="3">Cytoplasm</location>
    </subcellularLocation>
</comment>
<feature type="compositionally biased region" description="Basic and acidic residues" evidence="12">
    <location>
        <begin position="407"/>
        <end position="431"/>
    </location>
</feature>
<keyword evidence="5" id="KW-1003">Cell membrane</keyword>
<feature type="compositionally biased region" description="Polar residues" evidence="12">
    <location>
        <begin position="182"/>
        <end position="192"/>
    </location>
</feature>
<dbReference type="InterPro" id="IPR035610">
    <property type="entry name" value="SORBS1_SH3_1"/>
</dbReference>
<dbReference type="Pfam" id="PF14604">
    <property type="entry name" value="SH3_9"/>
    <property type="match status" value="1"/>
</dbReference>
<gene>
    <name evidence="15" type="primary">Sorbs1</name>
    <name evidence="15" type="ORF">SYLBOR_R02068</name>
</gene>
<dbReference type="PROSITE" id="PS50831">
    <property type="entry name" value="SOHO"/>
    <property type="match status" value="1"/>
</dbReference>
<dbReference type="Pfam" id="PF00018">
    <property type="entry name" value="SH3_1"/>
    <property type="match status" value="1"/>
</dbReference>
<evidence type="ECO:0000256" key="6">
    <source>
        <dbReference type="ARBA" id="ARBA00022490"/>
    </source>
</evidence>
<evidence type="ECO:0000256" key="12">
    <source>
        <dbReference type="SAM" id="MobiDB-lite"/>
    </source>
</evidence>
<proteinExistence type="predicted"/>